<dbReference type="GO" id="GO:0071949">
    <property type="term" value="F:FAD binding"/>
    <property type="evidence" value="ECO:0007669"/>
    <property type="project" value="InterPro"/>
</dbReference>
<dbReference type="InterPro" id="IPR016164">
    <property type="entry name" value="FAD-linked_Oxase-like_C"/>
</dbReference>
<evidence type="ECO:0000256" key="3">
    <source>
        <dbReference type="ARBA" id="ARBA00022827"/>
    </source>
</evidence>
<reference evidence="9 11" key="1">
    <citation type="submission" date="2013-02" db="EMBL/GenBank/DDBJ databases">
        <title>The Genome Sequence of Enterococcus gilvus ATCC BAA-350.</title>
        <authorList>
            <consortium name="The Broad Institute Genome Sequencing Platform"/>
            <consortium name="The Broad Institute Genome Sequencing Center for Infectious Disease"/>
            <person name="Earl A.M."/>
            <person name="Gilmore M.S."/>
            <person name="Lebreton F."/>
            <person name="Walker B."/>
            <person name="Young S.K."/>
            <person name="Zeng Q."/>
            <person name="Gargeya S."/>
            <person name="Fitzgerald M."/>
            <person name="Haas B."/>
            <person name="Abouelleil A."/>
            <person name="Alvarado L."/>
            <person name="Arachchi H.M."/>
            <person name="Berlin A.M."/>
            <person name="Chapman S.B."/>
            <person name="Dewar J."/>
            <person name="Goldberg J."/>
            <person name="Griggs A."/>
            <person name="Gujja S."/>
            <person name="Hansen M."/>
            <person name="Howarth C."/>
            <person name="Imamovic A."/>
            <person name="Larimer J."/>
            <person name="McCowan C."/>
            <person name="Murphy C."/>
            <person name="Neiman D."/>
            <person name="Pearson M."/>
            <person name="Priest M."/>
            <person name="Roberts A."/>
            <person name="Saif S."/>
            <person name="Shea T."/>
            <person name="Sisk P."/>
            <person name="Sykes S."/>
            <person name="Wortman J."/>
            <person name="Nusbaum C."/>
            <person name="Birren B."/>
        </authorList>
    </citation>
    <scope>NUCLEOTIDE SEQUENCE [LARGE SCALE GENOMIC DNA]</scope>
    <source>
        <strain evidence="9 11">ATCC BAA-350</strain>
    </source>
</reference>
<dbReference type="Proteomes" id="UP000013750">
    <property type="component" value="Unassembled WGS sequence"/>
</dbReference>
<dbReference type="AlphaFoldDB" id="R2VJQ0"/>
<keyword evidence="12" id="KW-1185">Reference proteome</keyword>
<evidence type="ECO:0000313" key="10">
    <source>
        <dbReference type="EMBL" id="EOW79350.1"/>
    </source>
</evidence>
<dbReference type="OrthoDB" id="9767256at2"/>
<comment type="caution">
    <text evidence="9">The sequence shown here is derived from an EMBL/GenBank/DDBJ whole genome shotgun (WGS) entry which is preliminary data.</text>
</comment>
<keyword evidence="2" id="KW-0285">Flavoprotein</keyword>
<dbReference type="SUPFAM" id="SSF56176">
    <property type="entry name" value="FAD-binding/transporter-associated domain-like"/>
    <property type="match status" value="1"/>
</dbReference>
<dbReference type="Pfam" id="PF02913">
    <property type="entry name" value="FAD-oxidase_C"/>
    <property type="match status" value="1"/>
</dbReference>
<feature type="binding site" evidence="6">
    <location>
        <begin position="228"/>
        <end position="234"/>
    </location>
    <ligand>
        <name>FAD</name>
        <dbReference type="ChEBI" id="CHEBI:57692"/>
    </ligand>
</feature>
<dbReference type="Gene3D" id="3.30.465.10">
    <property type="match status" value="1"/>
</dbReference>
<dbReference type="PROSITE" id="PS51387">
    <property type="entry name" value="FAD_PCMH"/>
    <property type="match status" value="1"/>
</dbReference>
<dbReference type="InterPro" id="IPR006094">
    <property type="entry name" value="Oxid_FAD_bind_N"/>
</dbReference>
<dbReference type="HOGENOM" id="CLU_017779_2_3_9"/>
<feature type="site" description="Important for enzyme activity" evidence="7">
    <location>
        <position position="280"/>
    </location>
</feature>
<dbReference type="InterPro" id="IPR016169">
    <property type="entry name" value="FAD-bd_PCMH_sub2"/>
</dbReference>
<accession>R2VJQ0</accession>
<keyword evidence="4" id="KW-0560">Oxidoreductase</keyword>
<dbReference type="Pfam" id="PF01565">
    <property type="entry name" value="FAD_binding_4"/>
    <property type="match status" value="1"/>
</dbReference>
<dbReference type="InterPro" id="IPR004113">
    <property type="entry name" value="FAD-bd_oxidored_4_C"/>
</dbReference>
<evidence type="ECO:0000256" key="2">
    <source>
        <dbReference type="ARBA" id="ARBA00022630"/>
    </source>
</evidence>
<name>R2VJQ0_9ENTE</name>
<proteinExistence type="inferred from homology"/>
<dbReference type="SUPFAM" id="SSF55103">
    <property type="entry name" value="FAD-linked oxidases, C-terminal domain"/>
    <property type="match status" value="1"/>
</dbReference>
<dbReference type="GO" id="GO:0016491">
    <property type="term" value="F:oxidoreductase activity"/>
    <property type="evidence" value="ECO:0007669"/>
    <property type="project" value="UniProtKB-KW"/>
</dbReference>
<evidence type="ECO:0000256" key="6">
    <source>
        <dbReference type="PIRSR" id="PIRSR625650-3"/>
    </source>
</evidence>
<sequence length="503" mass="56281">MKTTENYVADITIEEAKNKTITNQEIVDKLIEIVGKDHVETDQKEREKNSIDTFRKWQKAQESYTRPIPEAIVKVHTAEEVSRILVFADQNGINVVPRTGNSGIEQGLESARKLYILVDGSEMNTVINIDTENMQVTAQAGTSLEELENHLRKMGYTTGHSPQSKPAAQLGGLVATRSIGQLSTLYGGIEDMIVGLEAVLPTGEVIRIKNVPRRAAGPDIRHIFVGNEGAIAFITEVTVKLFSYLPENSQYMIWQFETLEKGWKMLREVMVAGYKPAVARVYDAGDASIHSFSKGVEDKHILMFSTEGNALISEATAKGIKEIVAQDAEFKEMDNQVMIDWLNNLNWDHQRINEEIAEFGRTGHVGYTTEISAGWSEIHAIFEAVVARVMKEVPNMDGIGGHSSHSYINGTNIYFVYGYQVKSDDPEDEVTKYHHLVNKIIVEETLKRGGSMCHHHGIGKARAPYVKDEYESSFIVLKKLMQAFDPNNTMNAGTIIPIPFYEE</sequence>
<feature type="active site" description="Proton donor/acceptor" evidence="5">
    <location>
        <position position="414"/>
    </location>
</feature>
<dbReference type="GO" id="GO:0008610">
    <property type="term" value="P:lipid biosynthetic process"/>
    <property type="evidence" value="ECO:0007669"/>
    <property type="project" value="InterPro"/>
</dbReference>
<evidence type="ECO:0000256" key="4">
    <source>
        <dbReference type="ARBA" id="ARBA00023002"/>
    </source>
</evidence>
<evidence type="ECO:0000256" key="7">
    <source>
        <dbReference type="PIRSR" id="PIRSR625650-4"/>
    </source>
</evidence>
<dbReference type="InterPro" id="IPR016167">
    <property type="entry name" value="FAD-bd_PCMH_sub1"/>
</dbReference>
<dbReference type="InterPro" id="IPR036318">
    <property type="entry name" value="FAD-bd_PCMH-like_sf"/>
</dbReference>
<dbReference type="EMBL" id="ASWH01000002">
    <property type="protein sequence ID" value="EOW79350.1"/>
    <property type="molecule type" value="Genomic_DNA"/>
</dbReference>
<organism evidence="9 11">
    <name type="scientific">Enterococcus gilvus ATCC BAA-350</name>
    <dbReference type="NCBI Taxonomy" id="1158614"/>
    <lineage>
        <taxon>Bacteria</taxon>
        <taxon>Bacillati</taxon>
        <taxon>Bacillota</taxon>
        <taxon>Bacilli</taxon>
        <taxon>Lactobacillales</taxon>
        <taxon>Enterococcaceae</taxon>
        <taxon>Enterococcus</taxon>
    </lineage>
</organism>
<keyword evidence="3 6" id="KW-0274">FAD</keyword>
<protein>
    <recommendedName>
        <fullName evidence="8">FAD-binding PCMH-type domain-containing protein</fullName>
    </recommendedName>
</protein>
<comment type="cofactor">
    <cofactor evidence="6">
        <name>FAD</name>
        <dbReference type="ChEBI" id="CHEBI:57692"/>
    </cofactor>
</comment>
<gene>
    <name evidence="10" type="ORF">I592_03490</name>
    <name evidence="9" type="ORF">UKC_00871</name>
</gene>
<feature type="domain" description="FAD-binding PCMH-type" evidence="8">
    <location>
        <begin position="65"/>
        <end position="244"/>
    </location>
</feature>
<reference evidence="10 12" key="2">
    <citation type="submission" date="2013-03" db="EMBL/GenBank/DDBJ databases">
        <title>The Genome Sequence of Enterococcus gilvus ATCC BAA-350 (PacBio/Illumina hybrid assembly).</title>
        <authorList>
            <consortium name="The Broad Institute Genomics Platform"/>
            <consortium name="The Broad Institute Genome Sequencing Center for Infectious Disease"/>
            <person name="Earl A."/>
            <person name="Russ C."/>
            <person name="Gilmore M."/>
            <person name="Surin D."/>
            <person name="Walker B."/>
            <person name="Young S."/>
            <person name="Zeng Q."/>
            <person name="Gargeya S."/>
            <person name="Fitzgerald M."/>
            <person name="Haas B."/>
            <person name="Abouelleil A."/>
            <person name="Allen A.W."/>
            <person name="Alvarado L."/>
            <person name="Arachchi H.M."/>
            <person name="Berlin A.M."/>
            <person name="Chapman S.B."/>
            <person name="Gainer-Dewar J."/>
            <person name="Goldberg J."/>
            <person name="Griggs A."/>
            <person name="Gujja S."/>
            <person name="Hansen M."/>
            <person name="Howarth C."/>
            <person name="Imamovic A."/>
            <person name="Ireland A."/>
            <person name="Larimer J."/>
            <person name="McCowan C."/>
            <person name="Murphy C."/>
            <person name="Pearson M."/>
            <person name="Poon T.W."/>
            <person name="Priest M."/>
            <person name="Roberts A."/>
            <person name="Saif S."/>
            <person name="Shea T."/>
            <person name="Sisk P."/>
            <person name="Sykes S."/>
            <person name="Wortman J."/>
            <person name="Nusbaum C."/>
            <person name="Birren B."/>
        </authorList>
    </citation>
    <scope>NUCLEOTIDE SEQUENCE [LARGE SCALE GENOMIC DNA]</scope>
    <source>
        <strain evidence="10 12">ATCC BAA-350</strain>
    </source>
</reference>
<dbReference type="PATRIC" id="fig|1158614.3.peg.900"/>
<dbReference type="PANTHER" id="PTHR46568">
    <property type="entry name" value="ALKYLDIHYDROXYACETONEPHOSPHATE SYNTHASE, PEROXISOMAL"/>
    <property type="match status" value="1"/>
</dbReference>
<evidence type="ECO:0000256" key="5">
    <source>
        <dbReference type="PIRSR" id="PIRSR625650-1"/>
    </source>
</evidence>
<dbReference type="InterPro" id="IPR025650">
    <property type="entry name" value="Alkyl-DHAP_Synthase"/>
</dbReference>
<comment type="similarity">
    <text evidence="1">Belongs to the FAD-binding oxidoreductase/transferase type 4 family.</text>
</comment>
<dbReference type="PANTHER" id="PTHR46568:SF1">
    <property type="entry name" value="ALKYLDIHYDROXYACETONEPHOSPHATE SYNTHASE, PEROXISOMAL"/>
    <property type="match status" value="1"/>
</dbReference>
<dbReference type="Gene3D" id="3.30.70.3450">
    <property type="match status" value="1"/>
</dbReference>
<evidence type="ECO:0000313" key="12">
    <source>
        <dbReference type="Proteomes" id="UP000014160"/>
    </source>
</evidence>
<dbReference type="RefSeq" id="WP_010779320.1">
    <property type="nucleotide sequence ID" value="NZ_ASWH01000002.1"/>
</dbReference>
<evidence type="ECO:0000256" key="1">
    <source>
        <dbReference type="ARBA" id="ARBA00008000"/>
    </source>
</evidence>
<dbReference type="Gene3D" id="3.30.43.10">
    <property type="entry name" value="Uridine Diphospho-n-acetylenolpyruvylglucosamine Reductase, domain 2"/>
    <property type="match status" value="1"/>
</dbReference>
<dbReference type="GO" id="GO:0008609">
    <property type="term" value="F:alkylglycerone-phosphate synthase activity"/>
    <property type="evidence" value="ECO:0007669"/>
    <property type="project" value="InterPro"/>
</dbReference>
<dbReference type="Proteomes" id="UP000014160">
    <property type="component" value="Unassembled WGS sequence"/>
</dbReference>
<dbReference type="InterPro" id="IPR016166">
    <property type="entry name" value="FAD-bd_PCMH"/>
</dbReference>
<evidence type="ECO:0000313" key="9">
    <source>
        <dbReference type="EMBL" id="EOI57896.1"/>
    </source>
</evidence>
<dbReference type="eggNOG" id="COG0277">
    <property type="taxonomic scope" value="Bacteria"/>
</dbReference>
<evidence type="ECO:0000259" key="8">
    <source>
        <dbReference type="PROSITE" id="PS51387"/>
    </source>
</evidence>
<dbReference type="Gene3D" id="3.30.300.330">
    <property type="match status" value="1"/>
</dbReference>
<dbReference type="EMBL" id="AJDQ01000004">
    <property type="protein sequence ID" value="EOI57896.1"/>
    <property type="molecule type" value="Genomic_DNA"/>
</dbReference>
<evidence type="ECO:0000313" key="11">
    <source>
        <dbReference type="Proteomes" id="UP000013750"/>
    </source>
</evidence>